<sequence>MRQIATMVDIAATPARVWEVLTDLPRYPDWNPFIREASGEIAPGARLRLRMFPVHGRTVTFRPRIRTAVPQRELSWTGRLVLPGLFDGLHRFVLTDLDGGGTRVVQDEKFTGLLVPAFAGTVARTTEDFDALNRALRKRCERVRV</sequence>
<accession>A0A7Y7B2S1</accession>
<dbReference type="Pfam" id="PF10604">
    <property type="entry name" value="Polyketide_cyc2"/>
    <property type="match status" value="1"/>
</dbReference>
<name>A0A7Y7B2S1_STRMO</name>
<protein>
    <submittedName>
        <fullName evidence="1">SRPBCC domain-containing protein</fullName>
    </submittedName>
</protein>
<keyword evidence="2" id="KW-1185">Reference proteome</keyword>
<dbReference type="RefSeq" id="WP_171079615.1">
    <property type="nucleotide sequence ID" value="NZ_BNBU01000003.1"/>
</dbReference>
<dbReference type="Proteomes" id="UP000587462">
    <property type="component" value="Unassembled WGS sequence"/>
</dbReference>
<evidence type="ECO:0000313" key="2">
    <source>
        <dbReference type="Proteomes" id="UP000587462"/>
    </source>
</evidence>
<evidence type="ECO:0000313" key="1">
    <source>
        <dbReference type="EMBL" id="NVK77830.1"/>
    </source>
</evidence>
<dbReference type="AlphaFoldDB" id="A0A7Y7B2S1"/>
<proteinExistence type="predicted"/>
<organism evidence="1 2">
    <name type="scientific">Streptomyces morookaense</name>
    <name type="common">Streptoverticillium morookaense</name>
    <dbReference type="NCBI Taxonomy" id="1970"/>
    <lineage>
        <taxon>Bacteria</taxon>
        <taxon>Bacillati</taxon>
        <taxon>Actinomycetota</taxon>
        <taxon>Actinomycetes</taxon>
        <taxon>Kitasatosporales</taxon>
        <taxon>Streptomycetaceae</taxon>
        <taxon>Streptomyces</taxon>
    </lineage>
</organism>
<dbReference type="PANTHER" id="PTHR36166">
    <property type="entry name" value="CHROMOSOME 9, WHOLE GENOME SHOTGUN SEQUENCE"/>
    <property type="match status" value="1"/>
</dbReference>
<reference evidence="1 2" key="1">
    <citation type="submission" date="2020-04" db="EMBL/GenBank/DDBJ databases">
        <title>Draft Genome Sequence of Streptomyces morookaense DSM 40503, an 8-azaguanine-producing strain.</title>
        <authorList>
            <person name="Qi J."/>
            <person name="Gao J.-M."/>
        </authorList>
    </citation>
    <scope>NUCLEOTIDE SEQUENCE [LARGE SCALE GENOMIC DNA]</scope>
    <source>
        <strain evidence="1 2">DSM 40503</strain>
    </source>
</reference>
<dbReference type="CDD" id="cd07822">
    <property type="entry name" value="SRPBCC_4"/>
    <property type="match status" value="1"/>
</dbReference>
<comment type="caution">
    <text evidence="1">The sequence shown here is derived from an EMBL/GenBank/DDBJ whole genome shotgun (WGS) entry which is preliminary data.</text>
</comment>
<dbReference type="EMBL" id="JABBXF010000016">
    <property type="protein sequence ID" value="NVK77830.1"/>
    <property type="molecule type" value="Genomic_DNA"/>
</dbReference>
<dbReference type="InterPro" id="IPR023393">
    <property type="entry name" value="START-like_dom_sf"/>
</dbReference>
<gene>
    <name evidence="1" type="ORF">HG542_09145</name>
</gene>
<dbReference type="Gene3D" id="3.30.530.20">
    <property type="match status" value="1"/>
</dbReference>
<dbReference type="PANTHER" id="PTHR36166:SF1">
    <property type="entry name" value="SRPBCC DOMAIN-CONTAINING PROTEIN"/>
    <property type="match status" value="1"/>
</dbReference>
<dbReference type="SUPFAM" id="SSF55961">
    <property type="entry name" value="Bet v1-like"/>
    <property type="match status" value="1"/>
</dbReference>
<dbReference type="InterPro" id="IPR019587">
    <property type="entry name" value="Polyketide_cyclase/dehydratase"/>
</dbReference>